<evidence type="ECO:0000256" key="1">
    <source>
        <dbReference type="ARBA" id="ARBA00007074"/>
    </source>
</evidence>
<dbReference type="InterPro" id="IPR038765">
    <property type="entry name" value="Papain-like_cys_pep_sf"/>
</dbReference>
<evidence type="ECO:0000256" key="7">
    <source>
        <dbReference type="SAM" id="SignalP"/>
    </source>
</evidence>
<reference evidence="9" key="1">
    <citation type="journal article" date="2022" name="Cell">
        <title>Design, construction, and in vivo augmentation of a complex gut microbiome.</title>
        <authorList>
            <person name="Cheng A.G."/>
            <person name="Ho P.Y."/>
            <person name="Aranda-Diaz A."/>
            <person name="Jain S."/>
            <person name="Yu F.B."/>
            <person name="Meng X."/>
            <person name="Wang M."/>
            <person name="Iakiviak M."/>
            <person name="Nagashima K."/>
            <person name="Zhao A."/>
            <person name="Murugkar P."/>
            <person name="Patil A."/>
            <person name="Atabakhsh K."/>
            <person name="Weakley A."/>
            <person name="Yan J."/>
            <person name="Brumbaugh A.R."/>
            <person name="Higginbottom S."/>
            <person name="Dimas A."/>
            <person name="Shiver A.L."/>
            <person name="Deutschbauer A."/>
            <person name="Neff N."/>
            <person name="Sonnenburg J.L."/>
            <person name="Huang K.C."/>
            <person name="Fischbach M.A."/>
        </authorList>
    </citation>
    <scope>NUCLEOTIDE SEQUENCE</scope>
    <source>
        <strain evidence="9">DSM 19829</strain>
    </source>
</reference>
<feature type="compositionally biased region" description="Basic and acidic residues" evidence="6">
    <location>
        <begin position="240"/>
        <end position="270"/>
    </location>
</feature>
<evidence type="ECO:0000313" key="10">
    <source>
        <dbReference type="Proteomes" id="UP001060164"/>
    </source>
</evidence>
<dbReference type="Gene3D" id="3.90.1720.10">
    <property type="entry name" value="endopeptidase domain like (from Nostoc punctiforme)"/>
    <property type="match status" value="1"/>
</dbReference>
<keyword evidence="3" id="KW-0378">Hydrolase</keyword>
<dbReference type="RefSeq" id="WP_028528687.1">
    <property type="nucleotide sequence ID" value="NZ_CABLBR010000013.1"/>
</dbReference>
<dbReference type="PROSITE" id="PS51935">
    <property type="entry name" value="NLPC_P60"/>
    <property type="match status" value="1"/>
</dbReference>
<dbReference type="EMBL" id="CP102290">
    <property type="protein sequence ID" value="UWP60316.1"/>
    <property type="molecule type" value="Genomic_DNA"/>
</dbReference>
<keyword evidence="10" id="KW-1185">Reference proteome</keyword>
<dbReference type="Pfam" id="PF00877">
    <property type="entry name" value="NLPC_P60"/>
    <property type="match status" value="1"/>
</dbReference>
<comment type="similarity">
    <text evidence="1">Belongs to the peptidase C40 family.</text>
</comment>
<keyword evidence="4" id="KW-0788">Thiol protease</keyword>
<organism evidence="9 10">
    <name type="scientific">Ruminococcus gauvreauii</name>
    <dbReference type="NCBI Taxonomy" id="438033"/>
    <lineage>
        <taxon>Bacteria</taxon>
        <taxon>Bacillati</taxon>
        <taxon>Bacillota</taxon>
        <taxon>Clostridia</taxon>
        <taxon>Eubacteriales</taxon>
        <taxon>Oscillospiraceae</taxon>
        <taxon>Ruminococcus</taxon>
    </lineage>
</organism>
<feature type="signal peptide" evidence="7">
    <location>
        <begin position="1"/>
        <end position="24"/>
    </location>
</feature>
<gene>
    <name evidence="9" type="ORF">NQ502_04470</name>
</gene>
<feature type="chain" id="PRO_5046172234" evidence="7">
    <location>
        <begin position="25"/>
        <end position="473"/>
    </location>
</feature>
<feature type="compositionally biased region" description="Acidic residues" evidence="6">
    <location>
        <begin position="312"/>
        <end position="350"/>
    </location>
</feature>
<dbReference type="InterPro" id="IPR051202">
    <property type="entry name" value="Peptidase_C40"/>
</dbReference>
<proteinExistence type="inferred from homology"/>
<feature type="domain" description="NlpC/P60" evidence="8">
    <location>
        <begin position="359"/>
        <end position="473"/>
    </location>
</feature>
<accession>A0ABY5VJB0</accession>
<evidence type="ECO:0000256" key="5">
    <source>
        <dbReference type="SAM" id="Coils"/>
    </source>
</evidence>
<evidence type="ECO:0000313" key="9">
    <source>
        <dbReference type="EMBL" id="UWP60316.1"/>
    </source>
</evidence>
<sequence length="473" mass="51994">MKKKFLCLFLAIVISSMQVVPALADRESDLRNEKAATSSQLEATNNQIYNLEVQKEALQAEIDQMDAQLVDIMVAIDVLTEEISQKQAEIEETKVKLQEAEATRDKQYEDMKTRMDYIYRNGGSSGWAQMVLSEENVASMLNKAEYTQQLYDYDRDKLEEYKETVQQVTDLSNQLATEKADLEVMQNDYREQEAALEAALEEKKATSSDYANQIAVAEQQAAQYKALIEQQTAELAQIEEAKRRAAEEAARKAAAEAARKEAEAARKAEAESNTEEDGTDESSDNNSSDNESSYDDNDSSEDHDNSSSDNSSYEDESDDNSDYDSDNSGDSDDSSYEDSSDDSSYDDDDSSSSGDVSYSGTGQSVVDYATQFVGNPYVWGGESLTNGADCSGFIMKVYEKFGVSLPHSSAAMRSCGTGVSYSQAMPGDIICYSGHVAIYMGGGSIVHASNERDGIKISGNAAYRTILAVRRVI</sequence>
<feature type="region of interest" description="Disordered" evidence="6">
    <location>
        <begin position="240"/>
        <end position="360"/>
    </location>
</feature>
<protein>
    <submittedName>
        <fullName evidence="9">NlpC/P60 family protein</fullName>
    </submittedName>
</protein>
<evidence type="ECO:0000256" key="6">
    <source>
        <dbReference type="SAM" id="MobiDB-lite"/>
    </source>
</evidence>
<dbReference type="Gene3D" id="6.10.250.3150">
    <property type="match status" value="1"/>
</dbReference>
<feature type="compositionally biased region" description="Acidic residues" evidence="6">
    <location>
        <begin position="272"/>
        <end position="283"/>
    </location>
</feature>
<dbReference type="InterPro" id="IPR000064">
    <property type="entry name" value="NLP_P60_dom"/>
</dbReference>
<keyword evidence="5" id="KW-0175">Coiled coil</keyword>
<dbReference type="Proteomes" id="UP001060164">
    <property type="component" value="Chromosome"/>
</dbReference>
<dbReference type="PANTHER" id="PTHR47053:SF1">
    <property type="entry name" value="MUREIN DD-ENDOPEPTIDASE MEPH-RELATED"/>
    <property type="match status" value="1"/>
</dbReference>
<dbReference type="SUPFAM" id="SSF54001">
    <property type="entry name" value="Cysteine proteinases"/>
    <property type="match status" value="1"/>
</dbReference>
<evidence type="ECO:0000259" key="8">
    <source>
        <dbReference type="PROSITE" id="PS51935"/>
    </source>
</evidence>
<evidence type="ECO:0000256" key="4">
    <source>
        <dbReference type="ARBA" id="ARBA00022807"/>
    </source>
</evidence>
<name>A0ABY5VJB0_9FIRM</name>
<evidence type="ECO:0000256" key="3">
    <source>
        <dbReference type="ARBA" id="ARBA00022801"/>
    </source>
</evidence>
<keyword evidence="2" id="KW-0645">Protease</keyword>
<dbReference type="PANTHER" id="PTHR47053">
    <property type="entry name" value="MUREIN DD-ENDOPEPTIDASE MEPH-RELATED"/>
    <property type="match status" value="1"/>
</dbReference>
<evidence type="ECO:0000256" key="2">
    <source>
        <dbReference type="ARBA" id="ARBA00022670"/>
    </source>
</evidence>
<keyword evidence="7" id="KW-0732">Signal</keyword>
<feature type="coiled-coil region" evidence="5">
    <location>
        <begin position="27"/>
        <end position="110"/>
    </location>
</feature>